<dbReference type="InterPro" id="IPR050596">
    <property type="entry name" value="AspAT/PAT-like"/>
</dbReference>
<evidence type="ECO:0000256" key="1">
    <source>
        <dbReference type="ARBA" id="ARBA00001933"/>
    </source>
</evidence>
<evidence type="ECO:0000256" key="5">
    <source>
        <dbReference type="ARBA" id="ARBA00022898"/>
    </source>
</evidence>
<evidence type="ECO:0000259" key="6">
    <source>
        <dbReference type="Pfam" id="PF00155"/>
    </source>
</evidence>
<evidence type="ECO:0000256" key="4">
    <source>
        <dbReference type="ARBA" id="ARBA00022679"/>
    </source>
</evidence>
<gene>
    <name evidence="7" type="ordered locus">RSal33209_0658</name>
</gene>
<evidence type="ECO:0000313" key="8">
    <source>
        <dbReference type="Proteomes" id="UP000002007"/>
    </source>
</evidence>
<dbReference type="KEGG" id="rsa:RSal33209_0658"/>
<sequence>MPSLAPHITALHPNLIREITEAAWTRQASAQETLVLSIGEPGFEVPMHIRQAAIDCLIRDETNYTPNGGIPALREAFAARLALEQGAVVEPSQIVVTAGAQQSLHLAMTLVLAPGDEILIPNPGYPTFGIAANLLSAIPVGYPLRPEHGFQPQVADIEALITSKSKALVLNSPSNPLGAVLSAELTAALMELARKHDLWVISDECYEAFTFDVPHVSPARFDTDDRVLASWTASKTYAMTGIRIGALLTPPGLANAVSTAIEATFSCVSSPAQYAALAALTGPQESVDAARVHYRANRDAAESLLRARGLQFLDAQGAFYLWVNVAHASNGDVRTWVHQFLADDGVAVAPGTAFGSEGEGWVRVALCGDTAELLEGLRRIPAPQSA</sequence>
<dbReference type="GO" id="GO:0006520">
    <property type="term" value="P:amino acid metabolic process"/>
    <property type="evidence" value="ECO:0007669"/>
    <property type="project" value="InterPro"/>
</dbReference>
<dbReference type="PANTHER" id="PTHR46383:SF3">
    <property type="entry name" value="ASPARTATE AMINOTRANSFERASE-RELATED"/>
    <property type="match status" value="1"/>
</dbReference>
<keyword evidence="4 7" id="KW-0808">Transferase</keyword>
<dbReference type="PANTHER" id="PTHR46383">
    <property type="entry name" value="ASPARTATE AMINOTRANSFERASE"/>
    <property type="match status" value="1"/>
</dbReference>
<dbReference type="CDD" id="cd00609">
    <property type="entry name" value="AAT_like"/>
    <property type="match status" value="1"/>
</dbReference>
<dbReference type="Gene3D" id="3.40.640.10">
    <property type="entry name" value="Type I PLP-dependent aspartate aminotransferase-like (Major domain)"/>
    <property type="match status" value="1"/>
</dbReference>
<dbReference type="Proteomes" id="UP000002007">
    <property type="component" value="Chromosome"/>
</dbReference>
<evidence type="ECO:0000313" key="7">
    <source>
        <dbReference type="EMBL" id="ABY22405.1"/>
    </source>
</evidence>
<feature type="domain" description="Aminotransferase class I/classII large" evidence="6">
    <location>
        <begin position="34"/>
        <end position="380"/>
    </location>
</feature>
<dbReference type="EC" id="2.6.1.1" evidence="7"/>
<dbReference type="GO" id="GO:0030170">
    <property type="term" value="F:pyridoxal phosphate binding"/>
    <property type="evidence" value="ECO:0007669"/>
    <property type="project" value="InterPro"/>
</dbReference>
<dbReference type="STRING" id="288705.RSal33209_0658"/>
<reference evidence="8" key="1">
    <citation type="journal article" date="2008" name="J. Bacteriol.">
        <title>Genome sequence of the fish pathogen Renibacterium salmoninarum suggests reductive evolution away from an environmental Arthrobacter ancestor.</title>
        <authorList>
            <person name="Wiens G.D."/>
            <person name="Rockey D.D."/>
            <person name="Wu Z."/>
            <person name="Chang J."/>
            <person name="Levy R."/>
            <person name="Crane S."/>
            <person name="Chen D.S."/>
            <person name="Capri G.R."/>
            <person name="Burnett J.R."/>
            <person name="Sudheesh P.S."/>
            <person name="Schipma M.J."/>
            <person name="Burd H."/>
            <person name="Bhattacharyya A."/>
            <person name="Rhodes L.D."/>
            <person name="Kaul R."/>
            <person name="Strom M.S."/>
        </authorList>
    </citation>
    <scope>NUCLEOTIDE SEQUENCE [LARGE SCALE GENOMIC DNA]</scope>
    <source>
        <strain evidence="8">ATCC 33209 / DSM 20767 / JCM 11484 / NBRC 15589 / NCIMB 2235</strain>
    </source>
</reference>
<comment type="cofactor">
    <cofactor evidence="1">
        <name>pyridoxal 5'-phosphate</name>
        <dbReference type="ChEBI" id="CHEBI:597326"/>
    </cofactor>
</comment>
<dbReference type="InterPro" id="IPR015421">
    <property type="entry name" value="PyrdxlP-dep_Trfase_major"/>
</dbReference>
<dbReference type="InterPro" id="IPR004839">
    <property type="entry name" value="Aminotransferase_I/II_large"/>
</dbReference>
<dbReference type="RefSeq" id="WP_012244105.1">
    <property type="nucleotide sequence ID" value="NC_010168.1"/>
</dbReference>
<accession>A9WPW0</accession>
<protein>
    <submittedName>
        <fullName evidence="7">Aspartate aminotransferase</fullName>
        <ecNumber evidence="7">2.6.1.1</ecNumber>
    </submittedName>
</protein>
<evidence type="ECO:0000256" key="3">
    <source>
        <dbReference type="ARBA" id="ARBA00022576"/>
    </source>
</evidence>
<organism evidence="7 8">
    <name type="scientific">Renibacterium salmoninarum (strain ATCC 33209 / DSM 20767 / JCM 11484 / NBRC 15589 / NCIMB 2235)</name>
    <dbReference type="NCBI Taxonomy" id="288705"/>
    <lineage>
        <taxon>Bacteria</taxon>
        <taxon>Bacillati</taxon>
        <taxon>Actinomycetota</taxon>
        <taxon>Actinomycetes</taxon>
        <taxon>Micrococcales</taxon>
        <taxon>Micrococcaceae</taxon>
        <taxon>Renibacterium</taxon>
    </lineage>
</organism>
<comment type="similarity">
    <text evidence="2">Belongs to the class-I pyridoxal-phosphate-dependent aminotransferase family.</text>
</comment>
<dbReference type="EMBL" id="CP000910">
    <property type="protein sequence ID" value="ABY22405.1"/>
    <property type="molecule type" value="Genomic_DNA"/>
</dbReference>
<dbReference type="GO" id="GO:0004069">
    <property type="term" value="F:L-aspartate:2-oxoglutarate aminotransferase activity"/>
    <property type="evidence" value="ECO:0007669"/>
    <property type="project" value="UniProtKB-EC"/>
</dbReference>
<dbReference type="eggNOG" id="COG0436">
    <property type="taxonomic scope" value="Bacteria"/>
</dbReference>
<keyword evidence="3 7" id="KW-0032">Aminotransferase</keyword>
<dbReference type="AlphaFoldDB" id="A9WPW0"/>
<proteinExistence type="inferred from homology"/>
<keyword evidence="8" id="KW-1185">Reference proteome</keyword>
<keyword evidence="5" id="KW-0663">Pyridoxal phosphate</keyword>
<dbReference type="SUPFAM" id="SSF53383">
    <property type="entry name" value="PLP-dependent transferases"/>
    <property type="match status" value="1"/>
</dbReference>
<dbReference type="Pfam" id="PF00155">
    <property type="entry name" value="Aminotran_1_2"/>
    <property type="match status" value="1"/>
</dbReference>
<dbReference type="InterPro" id="IPR015424">
    <property type="entry name" value="PyrdxlP-dep_Trfase"/>
</dbReference>
<evidence type="ECO:0000256" key="2">
    <source>
        <dbReference type="ARBA" id="ARBA00007441"/>
    </source>
</evidence>
<dbReference type="HOGENOM" id="CLU_017584_4_3_11"/>
<name>A9WPW0_RENSM</name>
<dbReference type="SMR" id="A9WPW0"/>